<sequence length="182" mass="20697">MNITNTAIREVKIVNPDVFHDSNGFLIEDFNLETFGKALDHAVEFVDERLIHSGRHELMGLHYQLPPHAQEKLVHVTNGQTFQVAVDLRKSSPDFGKWIGTVVSDENRIRFWVPEGFGHGFVTLSDFADIAIGVTKAFDKESERCIRWDDPALEIDWHGIIAPRVSLKDLEGKLLYEAQVFV</sequence>
<keyword evidence="6 7" id="KW-0413">Isomerase</keyword>
<dbReference type="STRING" id="847.BRW83_1433"/>
<dbReference type="EC" id="5.1.3.13" evidence="3 6"/>
<dbReference type="NCBIfam" id="TIGR01221">
    <property type="entry name" value="rmlC"/>
    <property type="match status" value="1"/>
</dbReference>
<keyword evidence="8" id="KW-1185">Reference proteome</keyword>
<dbReference type="SUPFAM" id="SSF51182">
    <property type="entry name" value="RmlC-like cupins"/>
    <property type="match status" value="1"/>
</dbReference>
<organism evidence="7 8">
    <name type="scientific">Oxalobacter formigenes OXCC13</name>
    <dbReference type="NCBI Taxonomy" id="556269"/>
    <lineage>
        <taxon>Bacteria</taxon>
        <taxon>Pseudomonadati</taxon>
        <taxon>Pseudomonadota</taxon>
        <taxon>Betaproteobacteria</taxon>
        <taxon>Burkholderiales</taxon>
        <taxon>Oxalobacteraceae</taxon>
        <taxon>Oxalobacter</taxon>
    </lineage>
</organism>
<dbReference type="OrthoDB" id="9800680at2"/>
<dbReference type="Gene3D" id="2.60.120.10">
    <property type="entry name" value="Jelly Rolls"/>
    <property type="match status" value="1"/>
</dbReference>
<comment type="function">
    <text evidence="2 6">Catalyzes the epimerization of the C3' and C5'positions of dTDP-6-deoxy-D-xylo-4-hexulose, forming dTDP-6-deoxy-L-lyxo-4-hexulose.</text>
</comment>
<evidence type="ECO:0000256" key="1">
    <source>
        <dbReference type="ARBA" id="ARBA00001298"/>
    </source>
</evidence>
<comment type="catalytic activity">
    <reaction evidence="1 6">
        <text>dTDP-4-dehydro-6-deoxy-alpha-D-glucose = dTDP-4-dehydro-beta-L-rhamnose</text>
        <dbReference type="Rhea" id="RHEA:16969"/>
        <dbReference type="ChEBI" id="CHEBI:57649"/>
        <dbReference type="ChEBI" id="CHEBI:62830"/>
        <dbReference type="EC" id="5.1.3.13"/>
    </reaction>
</comment>
<evidence type="ECO:0000256" key="5">
    <source>
        <dbReference type="PIRSR" id="PIRSR600888-3"/>
    </source>
</evidence>
<accession>C3X981</accession>
<evidence type="ECO:0000256" key="3">
    <source>
        <dbReference type="ARBA" id="ARBA00012098"/>
    </source>
</evidence>
<comment type="pathway">
    <text evidence="6">Carbohydrate biosynthesis; dTDP-L-rhamnose biosynthesis.</text>
</comment>
<comment type="subunit">
    <text evidence="6">Homodimer.</text>
</comment>
<dbReference type="CDD" id="cd00438">
    <property type="entry name" value="cupin_RmlC"/>
    <property type="match status" value="1"/>
</dbReference>
<dbReference type="GO" id="GO:0000271">
    <property type="term" value="P:polysaccharide biosynthetic process"/>
    <property type="evidence" value="ECO:0007669"/>
    <property type="project" value="TreeGrafter"/>
</dbReference>
<proteinExistence type="inferred from homology"/>
<dbReference type="PANTHER" id="PTHR21047:SF2">
    <property type="entry name" value="THYMIDINE DIPHOSPHO-4-KETO-RHAMNOSE 3,5-EPIMERASE"/>
    <property type="match status" value="1"/>
</dbReference>
<dbReference type="EMBL" id="GG658170">
    <property type="protein sequence ID" value="EEO29757.1"/>
    <property type="molecule type" value="Genomic_DNA"/>
</dbReference>
<evidence type="ECO:0000313" key="8">
    <source>
        <dbReference type="Proteomes" id="UP000005089"/>
    </source>
</evidence>
<evidence type="ECO:0000256" key="2">
    <source>
        <dbReference type="ARBA" id="ARBA00001997"/>
    </source>
</evidence>
<evidence type="ECO:0000256" key="6">
    <source>
        <dbReference type="RuleBase" id="RU364069"/>
    </source>
</evidence>
<name>C3X981_OXAFO</name>
<comment type="similarity">
    <text evidence="6">Belongs to the dTDP-4-dehydrorhamnose 3,5-epimerase family.</text>
</comment>
<dbReference type="GO" id="GO:0005829">
    <property type="term" value="C:cytosol"/>
    <property type="evidence" value="ECO:0007669"/>
    <property type="project" value="TreeGrafter"/>
</dbReference>
<evidence type="ECO:0000313" key="7">
    <source>
        <dbReference type="EMBL" id="EEO29757.1"/>
    </source>
</evidence>
<dbReference type="eggNOG" id="COG1898">
    <property type="taxonomic scope" value="Bacteria"/>
</dbReference>
<dbReference type="InterPro" id="IPR014710">
    <property type="entry name" value="RmlC-like_jellyroll"/>
</dbReference>
<dbReference type="InterPro" id="IPR011051">
    <property type="entry name" value="RmlC_Cupin_sf"/>
</dbReference>
<dbReference type="Proteomes" id="UP000005089">
    <property type="component" value="Unassembled WGS sequence"/>
</dbReference>
<dbReference type="UniPathway" id="UPA00124"/>
<dbReference type="RefSeq" id="WP_005880483.1">
    <property type="nucleotide sequence ID" value="NZ_CP019430.1"/>
</dbReference>
<dbReference type="GO" id="GO:0019305">
    <property type="term" value="P:dTDP-rhamnose biosynthetic process"/>
    <property type="evidence" value="ECO:0007669"/>
    <property type="project" value="UniProtKB-UniRule"/>
</dbReference>
<dbReference type="HOGENOM" id="CLU_090940_1_1_4"/>
<reference evidence="7 8" key="1">
    <citation type="submission" date="2009-02" db="EMBL/GenBank/DDBJ databases">
        <title>The Genome Sequence of Oxalobacter formigenes OXCC13.</title>
        <authorList>
            <consortium name="The Broad Institute Genome Sequencing Platform"/>
            <person name="Ward D."/>
            <person name="Young S.K."/>
            <person name="Kodira C.D."/>
            <person name="Zeng Q."/>
            <person name="Koehrsen M."/>
            <person name="Alvarado L."/>
            <person name="Berlin A."/>
            <person name="Borenstein D."/>
            <person name="Chen Z."/>
            <person name="Engels R."/>
            <person name="Freedman E."/>
            <person name="Gellesch M."/>
            <person name="Goldberg J."/>
            <person name="Griggs A."/>
            <person name="Gujja S."/>
            <person name="Heiman D."/>
            <person name="Hepburn T."/>
            <person name="Howarth C."/>
            <person name="Jen D."/>
            <person name="Larson L."/>
            <person name="Lewis B."/>
            <person name="Mehta T."/>
            <person name="Park D."/>
            <person name="Pearson M."/>
            <person name="Roberts A."/>
            <person name="Saif S."/>
            <person name="Shea T."/>
            <person name="Shenoy N."/>
            <person name="Sisk P."/>
            <person name="Stolte C."/>
            <person name="Sykes S."/>
            <person name="Walk T."/>
            <person name="White J."/>
            <person name="Yandava C."/>
            <person name="Allison M.J."/>
            <person name="Lander E."/>
            <person name="Nusbaum C."/>
            <person name="Galagan J."/>
            <person name="Birren B."/>
        </authorList>
    </citation>
    <scope>NUCLEOTIDE SEQUENCE [LARGE SCALE GENOMIC DNA]</scope>
    <source>
        <strain evidence="7 8">OXCC13</strain>
    </source>
</reference>
<dbReference type="Pfam" id="PF00908">
    <property type="entry name" value="dTDP_sugar_isom"/>
    <property type="match status" value="1"/>
</dbReference>
<gene>
    <name evidence="7" type="primary">rfbC</name>
    <name evidence="7" type="ORF">OFBG_00785</name>
</gene>
<protein>
    <recommendedName>
        <fullName evidence="4 6">dTDP-4-dehydrorhamnose 3,5-epimerase</fullName>
        <ecNumber evidence="3 6">5.1.3.13</ecNumber>
    </recommendedName>
    <alternativeName>
        <fullName evidence="6">Thymidine diphospho-4-keto-rhamnose 3,5-epimerase</fullName>
    </alternativeName>
</protein>
<feature type="site" description="Participates in a stacking interaction with the thymidine ring of dTDP-4-oxo-6-deoxyglucose" evidence="5">
    <location>
        <position position="138"/>
    </location>
</feature>
<dbReference type="AlphaFoldDB" id="C3X981"/>
<dbReference type="GeneID" id="77135304"/>
<dbReference type="PANTHER" id="PTHR21047">
    <property type="entry name" value="DTDP-6-DEOXY-D-GLUCOSE-3,5 EPIMERASE"/>
    <property type="match status" value="1"/>
</dbReference>
<evidence type="ECO:0000256" key="4">
    <source>
        <dbReference type="ARBA" id="ARBA00019595"/>
    </source>
</evidence>
<dbReference type="GO" id="GO:0008830">
    <property type="term" value="F:dTDP-4-dehydrorhamnose 3,5-epimerase activity"/>
    <property type="evidence" value="ECO:0007669"/>
    <property type="project" value="UniProtKB-UniRule"/>
</dbReference>
<dbReference type="InterPro" id="IPR000888">
    <property type="entry name" value="RmlC-like"/>
</dbReference>